<name>A0A0U1HNU0_YERRO</name>
<evidence type="ECO:0000313" key="3">
    <source>
        <dbReference type="EMBL" id="CQI88220.1"/>
    </source>
</evidence>
<accession>A0A0U1HNU0</accession>
<dbReference type="STRING" id="29485.CH64_2020"/>
<reference evidence="3 5" key="2">
    <citation type="submission" date="2015-03" db="EMBL/GenBank/DDBJ databases">
        <authorList>
            <person name="Murphy D."/>
        </authorList>
    </citation>
    <scope>NUCLEOTIDE SEQUENCE [LARGE SCALE GENOMIC DNA]</scope>
    <source>
        <strain evidence="3 5">68/02</strain>
    </source>
</reference>
<dbReference type="Proteomes" id="UP000031914">
    <property type="component" value="Chromosome"/>
</dbReference>
<keyword evidence="1" id="KW-1133">Transmembrane helix</keyword>
<evidence type="ECO:0000256" key="1">
    <source>
        <dbReference type="SAM" id="Phobius"/>
    </source>
</evidence>
<keyword evidence="1" id="KW-0812">Transmembrane</keyword>
<keyword evidence="4" id="KW-1185">Reference proteome</keyword>
<sequence>MHKNINKQNMIENTHGAVIVEFTIVILLITIFIKAMISVSEYYSTVGKLDRTSYSLAGIIRERTKLYSNDNELTVRQTNQLWQLAENMLSNSGISNPNMALTIEILHFNPTKSSAIEDKVIDDTKSLPLSIGDCEPVIPLRELTHLSTFSNAGRWIPLYQVTLCLPAPVWLQTPGENETMIKSSAIAIER</sequence>
<protein>
    <submittedName>
        <fullName evidence="2 3">Tight adherance operon protein</fullName>
    </submittedName>
</protein>
<dbReference type="EMBL" id="CTKE01000002">
    <property type="protein sequence ID" value="CQI88220.1"/>
    <property type="molecule type" value="Genomic_DNA"/>
</dbReference>
<evidence type="ECO:0000313" key="5">
    <source>
        <dbReference type="Proteomes" id="UP000042054"/>
    </source>
</evidence>
<dbReference type="RefSeq" id="WP_032816767.1">
    <property type="nucleotide sequence ID" value="NZ_CABIHQ010000019.1"/>
</dbReference>
<dbReference type="GeneID" id="45567317"/>
<feature type="transmembrane region" description="Helical" evidence="1">
    <location>
        <begin position="16"/>
        <end position="37"/>
    </location>
</feature>
<dbReference type="Pfam" id="PF16964">
    <property type="entry name" value="TadF"/>
    <property type="match status" value="1"/>
</dbReference>
<keyword evidence="1" id="KW-0472">Membrane</keyword>
<evidence type="ECO:0000313" key="2">
    <source>
        <dbReference type="EMBL" id="AJJ10783.1"/>
    </source>
</evidence>
<organism evidence="3 5">
    <name type="scientific">Yersinia rohdei</name>
    <dbReference type="NCBI Taxonomy" id="29485"/>
    <lineage>
        <taxon>Bacteria</taxon>
        <taxon>Pseudomonadati</taxon>
        <taxon>Pseudomonadota</taxon>
        <taxon>Gammaproteobacteria</taxon>
        <taxon>Enterobacterales</taxon>
        <taxon>Yersiniaceae</taxon>
        <taxon>Yersinia</taxon>
    </lineage>
</organism>
<gene>
    <name evidence="3" type="primary">tadF</name>
    <name evidence="2" type="ORF">CH64_2020</name>
    <name evidence="3" type="ORF">ERS008555_00555</name>
</gene>
<dbReference type="KEGG" id="yro:CH64_2020"/>
<dbReference type="Proteomes" id="UP000042054">
    <property type="component" value="Unassembled WGS sequence"/>
</dbReference>
<dbReference type="EMBL" id="CP009787">
    <property type="protein sequence ID" value="AJJ10783.1"/>
    <property type="molecule type" value="Genomic_DNA"/>
</dbReference>
<dbReference type="InterPro" id="IPR031582">
    <property type="entry name" value="TadF"/>
</dbReference>
<proteinExistence type="predicted"/>
<reference evidence="2 4" key="1">
    <citation type="journal article" date="2015" name="Genome Announc.">
        <title>Thirty-Two Complete Genome Assemblies of Nine Yersinia Species, Including Y. pestis, Y. pseudotuberculosis, and Y. enterocolitica.</title>
        <authorList>
            <person name="Johnson S.L."/>
            <person name="Daligault H.E."/>
            <person name="Davenport K.W."/>
            <person name="Jaissle J."/>
            <person name="Frey K.G."/>
            <person name="Ladner J.T."/>
            <person name="Broomall S.M."/>
            <person name="Bishop-Lilly K.A."/>
            <person name="Bruce D.C."/>
            <person name="Coyne S.R."/>
            <person name="Gibbons H.S."/>
            <person name="Lo C.C."/>
            <person name="Munk A.C."/>
            <person name="Rosenzweig C.N."/>
            <person name="Koroleva G.I."/>
            <person name="Palacios G.F."/>
            <person name="Redden C.L."/>
            <person name="Xu Y."/>
            <person name="Minogue T.D."/>
            <person name="Chain P.S."/>
        </authorList>
    </citation>
    <scope>NUCLEOTIDE SEQUENCE [LARGE SCALE GENOMIC DNA]</scope>
    <source>
        <strain evidence="2 4">YRA</strain>
    </source>
</reference>
<evidence type="ECO:0000313" key="4">
    <source>
        <dbReference type="Proteomes" id="UP000031914"/>
    </source>
</evidence>
<dbReference type="AlphaFoldDB" id="A0A0U1HNU0"/>